<accession>A0A9W8E956</accession>
<dbReference type="AlphaFoldDB" id="A0A9W8E956"/>
<feature type="region of interest" description="Disordered" evidence="1">
    <location>
        <begin position="41"/>
        <end position="67"/>
    </location>
</feature>
<protein>
    <submittedName>
        <fullName evidence="2">Uncharacterized protein</fullName>
    </submittedName>
</protein>
<organism evidence="2 3">
    <name type="scientific">Dimargaris verticillata</name>
    <dbReference type="NCBI Taxonomy" id="2761393"/>
    <lineage>
        <taxon>Eukaryota</taxon>
        <taxon>Fungi</taxon>
        <taxon>Fungi incertae sedis</taxon>
        <taxon>Zoopagomycota</taxon>
        <taxon>Kickxellomycotina</taxon>
        <taxon>Dimargaritomycetes</taxon>
        <taxon>Dimargaritales</taxon>
        <taxon>Dimargaritaceae</taxon>
        <taxon>Dimargaris</taxon>
    </lineage>
</organism>
<dbReference type="Proteomes" id="UP001151582">
    <property type="component" value="Unassembled WGS sequence"/>
</dbReference>
<feature type="compositionally biased region" description="Polar residues" evidence="1">
    <location>
        <begin position="50"/>
        <end position="64"/>
    </location>
</feature>
<proteinExistence type="predicted"/>
<evidence type="ECO:0000313" key="3">
    <source>
        <dbReference type="Proteomes" id="UP001151582"/>
    </source>
</evidence>
<sequence length="91" mass="9283">PIVRAPELLAVLTIKNRLVGWTGSAADAALPCGFIRGPAPPASARDSDVLSATTGARSSLNTPSSLPPMATTLTFANHFGPGALLTTGWQN</sequence>
<evidence type="ECO:0000256" key="1">
    <source>
        <dbReference type="SAM" id="MobiDB-lite"/>
    </source>
</evidence>
<evidence type="ECO:0000313" key="2">
    <source>
        <dbReference type="EMBL" id="KAJ1969613.1"/>
    </source>
</evidence>
<reference evidence="2" key="1">
    <citation type="submission" date="2022-07" db="EMBL/GenBank/DDBJ databases">
        <title>Phylogenomic reconstructions and comparative analyses of Kickxellomycotina fungi.</title>
        <authorList>
            <person name="Reynolds N.K."/>
            <person name="Stajich J.E."/>
            <person name="Barry K."/>
            <person name="Grigoriev I.V."/>
            <person name="Crous P."/>
            <person name="Smith M.E."/>
        </authorList>
    </citation>
    <scope>NUCLEOTIDE SEQUENCE</scope>
    <source>
        <strain evidence="2">RSA 567</strain>
    </source>
</reference>
<name>A0A9W8E956_9FUNG</name>
<feature type="non-terminal residue" evidence="2">
    <location>
        <position position="1"/>
    </location>
</feature>
<dbReference type="EMBL" id="JANBQB010001912">
    <property type="protein sequence ID" value="KAJ1969613.1"/>
    <property type="molecule type" value="Genomic_DNA"/>
</dbReference>
<comment type="caution">
    <text evidence="2">The sequence shown here is derived from an EMBL/GenBank/DDBJ whole genome shotgun (WGS) entry which is preliminary data.</text>
</comment>
<feature type="non-terminal residue" evidence="2">
    <location>
        <position position="91"/>
    </location>
</feature>
<keyword evidence="3" id="KW-1185">Reference proteome</keyword>
<gene>
    <name evidence="2" type="ORF">H4R34_006146</name>
</gene>